<proteinExistence type="predicted"/>
<dbReference type="OrthoDB" id="434324at2759"/>
<gene>
    <name evidence="1" type="ORF">JRQ81_005454</name>
</gene>
<dbReference type="Proteomes" id="UP001142489">
    <property type="component" value="Unassembled WGS sequence"/>
</dbReference>
<evidence type="ECO:0000313" key="1">
    <source>
        <dbReference type="EMBL" id="KAJ7341400.1"/>
    </source>
</evidence>
<organism evidence="1 2">
    <name type="scientific">Phrynocephalus forsythii</name>
    <dbReference type="NCBI Taxonomy" id="171643"/>
    <lineage>
        <taxon>Eukaryota</taxon>
        <taxon>Metazoa</taxon>
        <taxon>Chordata</taxon>
        <taxon>Craniata</taxon>
        <taxon>Vertebrata</taxon>
        <taxon>Euteleostomi</taxon>
        <taxon>Lepidosauria</taxon>
        <taxon>Squamata</taxon>
        <taxon>Bifurcata</taxon>
        <taxon>Unidentata</taxon>
        <taxon>Episquamata</taxon>
        <taxon>Toxicofera</taxon>
        <taxon>Iguania</taxon>
        <taxon>Acrodonta</taxon>
        <taxon>Agamidae</taxon>
        <taxon>Agaminae</taxon>
        <taxon>Phrynocephalus</taxon>
    </lineage>
</organism>
<reference evidence="1" key="1">
    <citation type="journal article" date="2023" name="DNA Res.">
        <title>Chromosome-level genome assembly of Phrynocephalus forsythii using third-generation DNA sequencing and Hi-C analysis.</title>
        <authorList>
            <person name="Qi Y."/>
            <person name="Zhao W."/>
            <person name="Zhao Y."/>
            <person name="Niu C."/>
            <person name="Cao S."/>
            <person name="Zhang Y."/>
        </authorList>
    </citation>
    <scope>NUCLEOTIDE SEQUENCE</scope>
    <source>
        <tissue evidence="1">Muscle</tissue>
    </source>
</reference>
<accession>A0A9Q0Y2W8</accession>
<sequence>MTEETLERMGVMPSRLRRELLQEVLYLRLQQEMEELLDITDEGSLWCNRMVSPTACLALVKVGLALME</sequence>
<dbReference type="EMBL" id="JAPFRF010000002">
    <property type="protein sequence ID" value="KAJ7341400.1"/>
    <property type="molecule type" value="Genomic_DNA"/>
</dbReference>
<protein>
    <submittedName>
        <fullName evidence="1">Uncharacterized protein</fullName>
    </submittedName>
</protein>
<name>A0A9Q0Y2W8_9SAUR</name>
<keyword evidence="2" id="KW-1185">Reference proteome</keyword>
<evidence type="ECO:0000313" key="2">
    <source>
        <dbReference type="Proteomes" id="UP001142489"/>
    </source>
</evidence>
<dbReference type="AlphaFoldDB" id="A0A9Q0Y2W8"/>
<comment type="caution">
    <text evidence="1">The sequence shown here is derived from an EMBL/GenBank/DDBJ whole genome shotgun (WGS) entry which is preliminary data.</text>
</comment>